<dbReference type="AlphaFoldDB" id="A0A7Y8GV70"/>
<dbReference type="SUPFAM" id="SSF47336">
    <property type="entry name" value="ACP-like"/>
    <property type="match status" value="1"/>
</dbReference>
<name>A0A7Y8GV70_9BURK</name>
<dbReference type="GO" id="GO:0031177">
    <property type="term" value="F:phosphopantetheine binding"/>
    <property type="evidence" value="ECO:0007669"/>
    <property type="project" value="InterPro"/>
</dbReference>
<keyword evidence="1" id="KW-0596">Phosphopantetheine</keyword>
<evidence type="ECO:0000256" key="1">
    <source>
        <dbReference type="ARBA" id="ARBA00022450"/>
    </source>
</evidence>
<evidence type="ECO:0000313" key="5">
    <source>
        <dbReference type="Proteomes" id="UP000545507"/>
    </source>
</evidence>
<keyword evidence="5" id="KW-1185">Reference proteome</keyword>
<dbReference type="Pfam" id="PF00550">
    <property type="entry name" value="PP-binding"/>
    <property type="match status" value="1"/>
</dbReference>
<dbReference type="SMART" id="SM00823">
    <property type="entry name" value="PKS_PP"/>
    <property type="match status" value="1"/>
</dbReference>
<accession>A0A7Y8GV70</accession>
<comment type="caution">
    <text evidence="4">The sequence shown here is derived from an EMBL/GenBank/DDBJ whole genome shotgun (WGS) entry which is preliminary data.</text>
</comment>
<dbReference type="EMBL" id="VYGV01000006">
    <property type="protein sequence ID" value="NWF45490.1"/>
    <property type="molecule type" value="Genomic_DNA"/>
</dbReference>
<dbReference type="InterPro" id="IPR036736">
    <property type="entry name" value="ACP-like_sf"/>
</dbReference>
<evidence type="ECO:0000313" key="4">
    <source>
        <dbReference type="EMBL" id="NWF45490.1"/>
    </source>
</evidence>
<feature type="domain" description="Carrier" evidence="3">
    <location>
        <begin position="1"/>
        <end position="77"/>
    </location>
</feature>
<dbReference type="PROSITE" id="PS50075">
    <property type="entry name" value="CARRIER"/>
    <property type="match status" value="1"/>
</dbReference>
<proteinExistence type="predicted"/>
<dbReference type="InterPro" id="IPR020806">
    <property type="entry name" value="PKS_PP-bd"/>
</dbReference>
<gene>
    <name evidence="4" type="ORF">F3K02_09555</name>
</gene>
<sequence>MQSTELIRQFLHDRLGAAPEAVVPDALLADLGVDSLMLAELMFEAEDRLGISIDSSVAIPKSVGEMVKLIDSLRAAKASAS</sequence>
<organism evidence="4 5">
    <name type="scientific">Hydrogenophaga aromaticivorans</name>
    <dbReference type="NCBI Taxonomy" id="2610898"/>
    <lineage>
        <taxon>Bacteria</taxon>
        <taxon>Pseudomonadati</taxon>
        <taxon>Pseudomonadota</taxon>
        <taxon>Betaproteobacteria</taxon>
        <taxon>Burkholderiales</taxon>
        <taxon>Comamonadaceae</taxon>
        <taxon>Hydrogenophaga</taxon>
    </lineage>
</organism>
<dbReference type="Proteomes" id="UP000545507">
    <property type="component" value="Unassembled WGS sequence"/>
</dbReference>
<protein>
    <submittedName>
        <fullName evidence="4">Acyl carrier protein</fullName>
    </submittedName>
</protein>
<evidence type="ECO:0000259" key="3">
    <source>
        <dbReference type="PROSITE" id="PS50075"/>
    </source>
</evidence>
<keyword evidence="2" id="KW-0597">Phosphoprotein</keyword>
<dbReference type="Gene3D" id="1.10.1200.10">
    <property type="entry name" value="ACP-like"/>
    <property type="match status" value="1"/>
</dbReference>
<dbReference type="InterPro" id="IPR009081">
    <property type="entry name" value="PP-bd_ACP"/>
</dbReference>
<evidence type="ECO:0000256" key="2">
    <source>
        <dbReference type="ARBA" id="ARBA00022553"/>
    </source>
</evidence>
<reference evidence="4 5" key="1">
    <citation type="submission" date="2019-09" db="EMBL/GenBank/DDBJ databases">
        <title>Hydrogenophaga aromatica sp. nov., isolated from a para-xylene-degrading enrichment culture.</title>
        <authorList>
            <person name="Tancsics A."/>
            <person name="Banerjee S."/>
        </authorList>
    </citation>
    <scope>NUCLEOTIDE SEQUENCE [LARGE SCALE GENOMIC DNA]</scope>
    <source>
        <strain evidence="4 5">D2P1</strain>
    </source>
</reference>